<dbReference type="EMBL" id="JAGSGD010000001">
    <property type="protein sequence ID" value="MBR7618126.1"/>
    <property type="molecule type" value="Genomic_DNA"/>
</dbReference>
<dbReference type="InterPro" id="IPR039556">
    <property type="entry name" value="ICL/PEPM"/>
</dbReference>
<organism evidence="1 2">
    <name type="scientific">Phenylobacterium glaciei</name>
    <dbReference type="NCBI Taxonomy" id="2803784"/>
    <lineage>
        <taxon>Bacteria</taxon>
        <taxon>Pseudomonadati</taxon>
        <taxon>Pseudomonadota</taxon>
        <taxon>Alphaproteobacteria</taxon>
        <taxon>Caulobacterales</taxon>
        <taxon>Caulobacteraceae</taxon>
        <taxon>Phenylobacterium</taxon>
    </lineage>
</organism>
<evidence type="ECO:0000313" key="2">
    <source>
        <dbReference type="Proteomes" id="UP000622580"/>
    </source>
</evidence>
<evidence type="ECO:0000313" key="1">
    <source>
        <dbReference type="EMBL" id="MBR7618126.1"/>
    </source>
</evidence>
<sequence>MSQAAAFKALHAGPEILVLPNAWDAASAATMEDAGAKAVATSSAAVAWAHGYADGDFFPVPLVITAIAEIARVLKVPLTADIEGGYTDDLAKLAETIKAVVGAGAVGINLEDGRRDADLHARKIEATRKAADQAGVALFINARTDVYLKGLAEGEAAQAEVLARARTYAAAGADGIFIPGPTDRDLLAVFAKEITLPVNAMARGGLPNAAALQAAGIRRLSSGGGLFAAAYGTLARATAAYLQDGASDPLTPLSEGLPSFNKRFG</sequence>
<keyword evidence="2" id="KW-1185">Reference proteome</keyword>
<dbReference type="Pfam" id="PF13714">
    <property type="entry name" value="PEP_mutase"/>
    <property type="match status" value="1"/>
</dbReference>
<dbReference type="Gene3D" id="3.20.20.60">
    <property type="entry name" value="Phosphoenolpyruvate-binding domains"/>
    <property type="match status" value="1"/>
</dbReference>
<dbReference type="RefSeq" id="WP_215337924.1">
    <property type="nucleotide sequence ID" value="NZ_JAGSGD010000001.1"/>
</dbReference>
<comment type="caution">
    <text evidence="1">The sequence shown here is derived from an EMBL/GenBank/DDBJ whole genome shotgun (WGS) entry which is preliminary data.</text>
</comment>
<name>A0A941CWT7_9CAUL</name>
<dbReference type="InterPro" id="IPR015813">
    <property type="entry name" value="Pyrv/PenolPyrv_kinase-like_dom"/>
</dbReference>
<dbReference type="GO" id="GO:0016829">
    <property type="term" value="F:lyase activity"/>
    <property type="evidence" value="ECO:0007669"/>
    <property type="project" value="UniProtKB-KW"/>
</dbReference>
<dbReference type="PANTHER" id="PTHR42905:SF16">
    <property type="entry name" value="CARBOXYPHOSPHONOENOLPYRUVATE PHOSPHONOMUTASE-LIKE PROTEIN (AFU_ORTHOLOGUE AFUA_5G07230)"/>
    <property type="match status" value="1"/>
</dbReference>
<dbReference type="CDD" id="cd00377">
    <property type="entry name" value="ICL_PEPM"/>
    <property type="match status" value="1"/>
</dbReference>
<proteinExistence type="predicted"/>
<dbReference type="SUPFAM" id="SSF51621">
    <property type="entry name" value="Phosphoenolpyruvate/pyruvate domain"/>
    <property type="match status" value="1"/>
</dbReference>
<reference evidence="1" key="1">
    <citation type="submission" date="2021-04" db="EMBL/GenBank/DDBJ databases">
        <title>Draft genome assembly of strain Phenylobacterium sp. 20VBR1 using MiniION and Illumina platforms.</title>
        <authorList>
            <person name="Thomas F.A."/>
            <person name="Krishnan K.P."/>
            <person name="Sinha R.K."/>
        </authorList>
    </citation>
    <scope>NUCLEOTIDE SEQUENCE</scope>
    <source>
        <strain evidence="1">20VBR1</strain>
    </source>
</reference>
<protein>
    <submittedName>
        <fullName evidence="1">Isocitrate lyase/phosphoenolpyruvate mutase family protein</fullName>
    </submittedName>
</protein>
<gene>
    <name evidence="1" type="ORF">JKL49_01895</name>
</gene>
<dbReference type="Proteomes" id="UP000622580">
    <property type="component" value="Unassembled WGS sequence"/>
</dbReference>
<dbReference type="InterPro" id="IPR040442">
    <property type="entry name" value="Pyrv_kinase-like_dom_sf"/>
</dbReference>
<keyword evidence="1" id="KW-0456">Lyase</keyword>
<dbReference type="PANTHER" id="PTHR42905">
    <property type="entry name" value="PHOSPHOENOLPYRUVATE CARBOXYLASE"/>
    <property type="match status" value="1"/>
</dbReference>
<accession>A0A941CWT7</accession>
<dbReference type="AlphaFoldDB" id="A0A941CWT7"/>